<feature type="domain" description="Flavodoxin-like" evidence="7">
    <location>
        <begin position="43"/>
        <end position="217"/>
    </location>
</feature>
<comment type="cofactor">
    <cofactor evidence="1">
        <name>FMN</name>
        <dbReference type="ChEBI" id="CHEBI:58210"/>
    </cofactor>
</comment>
<keyword evidence="9" id="KW-1185">Reference proteome</keyword>
<dbReference type="InterPro" id="IPR010086">
    <property type="entry name" value="Flavodoxin_lc"/>
</dbReference>
<reference evidence="9" key="1">
    <citation type="journal article" date="2023" name="Commun. Biol.">
        <title>Genome analysis of Parmales, the sister group of diatoms, reveals the evolutionary specialization of diatoms from phago-mixotrophs to photoautotrophs.</title>
        <authorList>
            <person name="Ban H."/>
            <person name="Sato S."/>
            <person name="Yoshikawa S."/>
            <person name="Yamada K."/>
            <person name="Nakamura Y."/>
            <person name="Ichinomiya M."/>
            <person name="Sato N."/>
            <person name="Blanc-Mathieu R."/>
            <person name="Endo H."/>
            <person name="Kuwata A."/>
            <person name="Ogata H."/>
        </authorList>
    </citation>
    <scope>NUCLEOTIDE SEQUENCE [LARGE SCALE GENOMIC DNA]</scope>
    <source>
        <strain evidence="9">NIES 3700</strain>
    </source>
</reference>
<protein>
    <recommendedName>
        <fullName evidence="7">Flavodoxin-like domain-containing protein</fullName>
    </recommendedName>
</protein>
<dbReference type="PROSITE" id="PS00201">
    <property type="entry name" value="FLAVODOXIN"/>
    <property type="match status" value="1"/>
</dbReference>
<dbReference type="GO" id="GO:0009055">
    <property type="term" value="F:electron transfer activity"/>
    <property type="evidence" value="ECO:0007669"/>
    <property type="project" value="InterPro"/>
</dbReference>
<evidence type="ECO:0000259" key="7">
    <source>
        <dbReference type="PROSITE" id="PS50902"/>
    </source>
</evidence>
<keyword evidence="4" id="KW-0285">Flavoprotein</keyword>
<evidence type="ECO:0000256" key="6">
    <source>
        <dbReference type="ARBA" id="ARBA00022982"/>
    </source>
</evidence>
<keyword evidence="6" id="KW-0249">Electron transport</keyword>
<gene>
    <name evidence="8" type="ORF">TrLO_g4741</name>
</gene>
<sequence length="293" mass="31496">MKVQYIAVVAVAIAQVQSFTPMPAGRTPAFRRQSWSTTQIEATGVFFGTSTGNTEEVADLLVAKLQELGHDTPTEPICVDGVVGELKAEFDKYDSLIVGTPTWNTGADIERSGTAWDEVYYGELGDLDLSGKNVAVFGLGDQLSYGDNYADATGELHDVFSKLGCKIFGATEVDDSYEHEASKAIKDDGKFCGLLCDQVNQDDLSEDRVDKWVRQLQGEGFMSGGGESAASAAPVVEAVPTAVVSEPVKSITTPPASKPAVKVVRDGWVGHDNGESTLWVNSENRRESYLTKN</sequence>
<evidence type="ECO:0000313" key="8">
    <source>
        <dbReference type="EMBL" id="GMI08999.1"/>
    </source>
</evidence>
<dbReference type="NCBIfam" id="TIGR01752">
    <property type="entry name" value="flav_long"/>
    <property type="match status" value="1"/>
</dbReference>
<dbReference type="Proteomes" id="UP001165122">
    <property type="component" value="Unassembled WGS sequence"/>
</dbReference>
<evidence type="ECO:0000256" key="1">
    <source>
        <dbReference type="ARBA" id="ARBA00001917"/>
    </source>
</evidence>
<dbReference type="Pfam" id="PF00258">
    <property type="entry name" value="Flavodoxin_1"/>
    <property type="match status" value="1"/>
</dbReference>
<evidence type="ECO:0000256" key="5">
    <source>
        <dbReference type="ARBA" id="ARBA00022643"/>
    </source>
</evidence>
<dbReference type="InterPro" id="IPR050619">
    <property type="entry name" value="Flavodoxin"/>
</dbReference>
<evidence type="ECO:0000256" key="3">
    <source>
        <dbReference type="ARBA" id="ARBA00022448"/>
    </source>
</evidence>
<proteinExistence type="inferred from homology"/>
<dbReference type="InterPro" id="IPR001226">
    <property type="entry name" value="Flavodoxin_CS"/>
</dbReference>
<dbReference type="AlphaFoldDB" id="A0A9W7FB99"/>
<name>A0A9W7FB99_9STRA</name>
<dbReference type="EMBL" id="BRXW01000131">
    <property type="protein sequence ID" value="GMI08999.1"/>
    <property type="molecule type" value="Genomic_DNA"/>
</dbReference>
<dbReference type="PROSITE" id="PS50902">
    <property type="entry name" value="FLAVODOXIN_LIKE"/>
    <property type="match status" value="1"/>
</dbReference>
<keyword evidence="5" id="KW-0288">FMN</keyword>
<evidence type="ECO:0000256" key="4">
    <source>
        <dbReference type="ARBA" id="ARBA00022630"/>
    </source>
</evidence>
<dbReference type="SUPFAM" id="SSF52218">
    <property type="entry name" value="Flavoproteins"/>
    <property type="match status" value="1"/>
</dbReference>
<dbReference type="Gene3D" id="3.40.50.360">
    <property type="match status" value="1"/>
</dbReference>
<organism evidence="8 9">
    <name type="scientific">Triparma laevis f. longispina</name>
    <dbReference type="NCBI Taxonomy" id="1714387"/>
    <lineage>
        <taxon>Eukaryota</taxon>
        <taxon>Sar</taxon>
        <taxon>Stramenopiles</taxon>
        <taxon>Ochrophyta</taxon>
        <taxon>Bolidophyceae</taxon>
        <taxon>Parmales</taxon>
        <taxon>Triparmaceae</taxon>
        <taxon>Triparma</taxon>
    </lineage>
</organism>
<dbReference type="PANTHER" id="PTHR42809">
    <property type="entry name" value="FLAVODOXIN 2"/>
    <property type="match status" value="1"/>
</dbReference>
<comment type="similarity">
    <text evidence="2">Belongs to the flavodoxin family.</text>
</comment>
<dbReference type="InterPro" id="IPR029039">
    <property type="entry name" value="Flavoprotein-like_sf"/>
</dbReference>
<dbReference type="PANTHER" id="PTHR42809:SF1">
    <property type="entry name" value="FLAVODOXIN 1"/>
    <property type="match status" value="1"/>
</dbReference>
<dbReference type="OrthoDB" id="528439at2759"/>
<accession>A0A9W7FB99</accession>
<dbReference type="InterPro" id="IPR008254">
    <property type="entry name" value="Flavodoxin/NO_synth"/>
</dbReference>
<keyword evidence="3" id="KW-0813">Transport</keyword>
<comment type="caution">
    <text evidence="8">The sequence shown here is derived from an EMBL/GenBank/DDBJ whole genome shotgun (WGS) entry which is preliminary data.</text>
</comment>
<evidence type="ECO:0000256" key="2">
    <source>
        <dbReference type="ARBA" id="ARBA00005267"/>
    </source>
</evidence>
<evidence type="ECO:0000313" key="9">
    <source>
        <dbReference type="Proteomes" id="UP001165122"/>
    </source>
</evidence>
<dbReference type="GO" id="GO:0010181">
    <property type="term" value="F:FMN binding"/>
    <property type="evidence" value="ECO:0007669"/>
    <property type="project" value="InterPro"/>
</dbReference>